<evidence type="ECO:0000313" key="1">
    <source>
        <dbReference type="EMBL" id="KAJ5360224.1"/>
    </source>
</evidence>
<reference evidence="1" key="1">
    <citation type="submission" date="2022-12" db="EMBL/GenBank/DDBJ databases">
        <authorList>
            <person name="Petersen C."/>
        </authorList>
    </citation>
    <scope>NUCLEOTIDE SEQUENCE</scope>
    <source>
        <strain evidence="1">IBT 3081</strain>
    </source>
</reference>
<reference evidence="1" key="2">
    <citation type="journal article" date="2023" name="IMA Fungus">
        <title>Comparative genomic study of the Penicillium genus elucidates a diverse pangenome and 15 lateral gene transfer events.</title>
        <authorList>
            <person name="Petersen C."/>
            <person name="Sorensen T."/>
            <person name="Nielsen M.R."/>
            <person name="Sondergaard T.E."/>
            <person name="Sorensen J.L."/>
            <person name="Fitzpatrick D.A."/>
            <person name="Frisvad J.C."/>
            <person name="Nielsen K.L."/>
        </authorList>
    </citation>
    <scope>NUCLEOTIDE SEQUENCE</scope>
    <source>
        <strain evidence="1">IBT 3081</strain>
    </source>
</reference>
<sequence length="165" mass="17937">MPSSTKKTVYADTTGMGSWAEFPDGVEAHKLGTCSVTAIVNEGGFLLSNTSSDGFREIPAVHSLCDIYEKNKWLFGNKDVNVWIVYAQENANKGQEIKSSMRRIRPTRVFEQVYNGESFMKPPSEEGAQVCLKLIGGTVVATLRRQDGGGCPIRLSGDGTTVVCP</sequence>
<dbReference type="GeneID" id="81466321"/>
<dbReference type="RefSeq" id="XP_056575710.1">
    <property type="nucleotide sequence ID" value="XM_056727138.1"/>
</dbReference>
<gene>
    <name evidence="1" type="ORF">N7517_009415</name>
</gene>
<dbReference type="EMBL" id="JAPZBT010000004">
    <property type="protein sequence ID" value="KAJ5360224.1"/>
    <property type="molecule type" value="Genomic_DNA"/>
</dbReference>
<organism evidence="1 2">
    <name type="scientific">Penicillium concentricum</name>
    <dbReference type="NCBI Taxonomy" id="293559"/>
    <lineage>
        <taxon>Eukaryota</taxon>
        <taxon>Fungi</taxon>
        <taxon>Dikarya</taxon>
        <taxon>Ascomycota</taxon>
        <taxon>Pezizomycotina</taxon>
        <taxon>Eurotiomycetes</taxon>
        <taxon>Eurotiomycetidae</taxon>
        <taxon>Eurotiales</taxon>
        <taxon>Aspergillaceae</taxon>
        <taxon>Penicillium</taxon>
    </lineage>
</organism>
<protein>
    <submittedName>
        <fullName evidence="1">Uncharacterized protein</fullName>
    </submittedName>
</protein>
<dbReference type="AlphaFoldDB" id="A0A9W9RJ54"/>
<dbReference type="OrthoDB" id="4256107at2759"/>
<name>A0A9W9RJ54_9EURO</name>
<accession>A0A9W9RJ54</accession>
<proteinExistence type="predicted"/>
<comment type="caution">
    <text evidence="1">The sequence shown here is derived from an EMBL/GenBank/DDBJ whole genome shotgun (WGS) entry which is preliminary data.</text>
</comment>
<keyword evidence="2" id="KW-1185">Reference proteome</keyword>
<evidence type="ECO:0000313" key="2">
    <source>
        <dbReference type="Proteomes" id="UP001147752"/>
    </source>
</evidence>
<dbReference type="Proteomes" id="UP001147752">
    <property type="component" value="Unassembled WGS sequence"/>
</dbReference>